<reference evidence="1 2" key="1">
    <citation type="submission" date="2013-02" db="EMBL/GenBank/DDBJ databases">
        <title>Genome sequence of Candida maltosa Xu316, a potential industrial strain for xylitol and ethanol production.</title>
        <authorList>
            <person name="Yu J."/>
            <person name="Wang Q."/>
            <person name="Geng X."/>
            <person name="Bao W."/>
            <person name="He P."/>
            <person name="Cai J."/>
        </authorList>
    </citation>
    <scope>NUCLEOTIDE SEQUENCE [LARGE SCALE GENOMIC DNA]</scope>
    <source>
        <strain evidence="2">Xu316</strain>
    </source>
</reference>
<dbReference type="InterPro" id="IPR025638">
    <property type="entry name" value="DUF4336"/>
</dbReference>
<keyword evidence="2" id="KW-1185">Reference proteome</keyword>
<dbReference type="PANTHER" id="PTHR33835:SF1">
    <property type="entry name" value="METALLO-BETA-LACTAMASE DOMAIN-CONTAINING PROTEIN"/>
    <property type="match status" value="1"/>
</dbReference>
<dbReference type="Proteomes" id="UP000011777">
    <property type="component" value="Unassembled WGS sequence"/>
</dbReference>
<organism evidence="1 2">
    <name type="scientific">Candida maltosa (strain Xu316)</name>
    <name type="common">Yeast</name>
    <dbReference type="NCBI Taxonomy" id="1245528"/>
    <lineage>
        <taxon>Eukaryota</taxon>
        <taxon>Fungi</taxon>
        <taxon>Dikarya</taxon>
        <taxon>Ascomycota</taxon>
        <taxon>Saccharomycotina</taxon>
        <taxon>Pichiomycetes</taxon>
        <taxon>Debaryomycetaceae</taxon>
        <taxon>Candida/Lodderomyces clade</taxon>
        <taxon>Candida</taxon>
    </lineage>
</organism>
<comment type="caution">
    <text evidence="1">The sequence shown here is derived from an EMBL/GenBank/DDBJ whole genome shotgun (WGS) entry which is preliminary data.</text>
</comment>
<dbReference type="eggNOG" id="ENOG502S1EZ">
    <property type="taxonomic scope" value="Eukaryota"/>
</dbReference>
<dbReference type="OrthoDB" id="421671at2759"/>
<proteinExistence type="predicted"/>
<name>M3JV57_CANMX</name>
<dbReference type="EMBL" id="AOGT01002063">
    <property type="protein sequence ID" value="EMG46269.1"/>
    <property type="molecule type" value="Genomic_DNA"/>
</dbReference>
<dbReference type="PANTHER" id="PTHR33835">
    <property type="entry name" value="YALI0C07656P"/>
    <property type="match status" value="1"/>
</dbReference>
<accession>M3JV57</accession>
<evidence type="ECO:0000313" key="1">
    <source>
        <dbReference type="EMBL" id="EMG46269.1"/>
    </source>
</evidence>
<dbReference type="STRING" id="1245528.M3JV57"/>
<dbReference type="HOGENOM" id="CLU_056292_1_0_1"/>
<dbReference type="AlphaFoldDB" id="M3JV57"/>
<protein>
    <submittedName>
        <fullName evidence="1">Uncharacterized protein</fullName>
    </submittedName>
</protein>
<dbReference type="OMA" id="IIPDREH"/>
<sequence length="276" mass="31253">MGYPENFKVVTKQLTNNILLAASAFSRMDKLNFGARMAVFKIPSSSSSTTDKIILWSPLPYSTQVIDKIVEFTGVPESNLSIDYVIIPDREHNLAGKKYQEIFKDCKLIGMEGINNMDIDYKFTSKIGNKVIRGDELKEIINDEVIYKNFEFVYLPHHANQELVVFNPASKAMFEADLLFNLGVPGSVEGKVVLEQYSPELGFPKGFNPHSGWSFVTRYLQPWSKVGGVMFRKLVDVNKSKSGLEAIYGWDFNTIVMCHGNIITENAKEDFKHVFL</sequence>
<evidence type="ECO:0000313" key="2">
    <source>
        <dbReference type="Proteomes" id="UP000011777"/>
    </source>
</evidence>
<dbReference type="SUPFAM" id="SSF56281">
    <property type="entry name" value="Metallo-hydrolase/oxidoreductase"/>
    <property type="match status" value="1"/>
</dbReference>
<dbReference type="InterPro" id="IPR036866">
    <property type="entry name" value="RibonucZ/Hydroxyglut_hydro"/>
</dbReference>
<gene>
    <name evidence="1" type="ORF">G210_3483</name>
</gene>